<organism evidence="2 3">
    <name type="scientific">Blautia hydrogenotrophica (strain DSM 10507 / JCM 14656 / S5a33)</name>
    <name type="common">Ruminococcus hydrogenotrophicus</name>
    <dbReference type="NCBI Taxonomy" id="476272"/>
    <lineage>
        <taxon>Bacteria</taxon>
        <taxon>Bacillati</taxon>
        <taxon>Bacillota</taxon>
        <taxon>Clostridia</taxon>
        <taxon>Lachnospirales</taxon>
        <taxon>Lachnospiraceae</taxon>
        <taxon>Blautia</taxon>
    </lineage>
</organism>
<evidence type="ECO:0000259" key="1">
    <source>
        <dbReference type="PROSITE" id="PS51746"/>
    </source>
</evidence>
<keyword evidence="3" id="KW-1185">Reference proteome</keyword>
<dbReference type="InterPro" id="IPR001932">
    <property type="entry name" value="PPM-type_phosphatase-like_dom"/>
</dbReference>
<evidence type="ECO:0000313" key="2">
    <source>
        <dbReference type="EMBL" id="EEG49550.1"/>
    </source>
</evidence>
<gene>
    <name evidence="2" type="ORF">RUMHYD_01583</name>
</gene>
<feature type="domain" description="PPM-type phosphatase" evidence="1">
    <location>
        <begin position="6"/>
        <end position="252"/>
    </location>
</feature>
<comment type="caution">
    <text evidence="2">The sequence shown here is derived from an EMBL/GenBank/DDBJ whole genome shotgun (WGS) entry which is preliminary data.</text>
</comment>
<dbReference type="SUPFAM" id="SSF81606">
    <property type="entry name" value="PP2C-like"/>
    <property type="match status" value="1"/>
</dbReference>
<evidence type="ECO:0000313" key="3">
    <source>
        <dbReference type="Proteomes" id="UP000003100"/>
    </source>
</evidence>
<dbReference type="HOGENOM" id="CLU_034545_3_0_9"/>
<dbReference type="Gene3D" id="3.60.40.10">
    <property type="entry name" value="PPM-type phosphatase domain"/>
    <property type="match status" value="1"/>
</dbReference>
<dbReference type="InterPro" id="IPR015655">
    <property type="entry name" value="PP2C"/>
</dbReference>
<protein>
    <recommendedName>
        <fullName evidence="1">PPM-type phosphatase domain-containing protein</fullName>
    </recommendedName>
</protein>
<dbReference type="PANTHER" id="PTHR47992">
    <property type="entry name" value="PROTEIN PHOSPHATASE"/>
    <property type="match status" value="1"/>
</dbReference>
<reference evidence="2 3" key="1">
    <citation type="submission" date="2009-01" db="EMBL/GenBank/DDBJ databases">
        <authorList>
            <person name="Fulton L."/>
            <person name="Clifton S."/>
            <person name="Fulton B."/>
            <person name="Xu J."/>
            <person name="Minx P."/>
            <person name="Pepin K.H."/>
            <person name="Johnson M."/>
            <person name="Bhonagiri V."/>
            <person name="Nash W.E."/>
            <person name="Mardis E.R."/>
            <person name="Wilson R.K."/>
        </authorList>
    </citation>
    <scope>NUCLEOTIDE SEQUENCE [LARGE SCALE GENOMIC DNA]</scope>
    <source>
        <strain evidence="3">DSM 10507 / JCM 14656 / S5a33</strain>
    </source>
</reference>
<name>C0CL62_BLAHS</name>
<dbReference type="InterPro" id="IPR036457">
    <property type="entry name" value="PPM-type-like_dom_sf"/>
</dbReference>
<sequence>MSYKIQYAYTCSRGKVRKNNEDNFWVLGNYLERLNGGMATIVEGQVSQKTVPAFGVFDGMGGESCGETAAFLAADTFQQCYQEDEGECQDYVEEFLRNSCISMNNEVCRYAWEHRVDCMGATAALLVFGRTRIGVCNVGDSRVYQAYDGAFRQISKDHVARVNGNYKKAPLTQYIGLPEEEIRLIPYVVSGEYHEGDRFLICSDGLTDMLSDEEIAQIMGAYSEVKDAVFYLLQAAMGRGGRDNTTIILCELRAEKAEKWYRKF</sequence>
<dbReference type="GO" id="GO:0004722">
    <property type="term" value="F:protein serine/threonine phosphatase activity"/>
    <property type="evidence" value="ECO:0007669"/>
    <property type="project" value="InterPro"/>
</dbReference>
<dbReference type="PATRIC" id="fig|476272.21.peg.2932"/>
<dbReference type="Pfam" id="PF13672">
    <property type="entry name" value="PP2C_2"/>
    <property type="match status" value="1"/>
</dbReference>
<dbReference type="AlphaFoldDB" id="C0CL62"/>
<dbReference type="eggNOG" id="COG0631">
    <property type="taxonomic scope" value="Bacteria"/>
</dbReference>
<dbReference type="CDD" id="cd00143">
    <property type="entry name" value="PP2Cc"/>
    <property type="match status" value="1"/>
</dbReference>
<dbReference type="GeneID" id="86820230"/>
<dbReference type="PROSITE" id="PS51746">
    <property type="entry name" value="PPM_2"/>
    <property type="match status" value="1"/>
</dbReference>
<dbReference type="EMBL" id="ACBZ01000076">
    <property type="protein sequence ID" value="EEG49550.1"/>
    <property type="molecule type" value="Genomic_DNA"/>
</dbReference>
<dbReference type="Proteomes" id="UP000003100">
    <property type="component" value="Unassembled WGS sequence"/>
</dbReference>
<accession>C0CL62</accession>
<reference evidence="2 3" key="2">
    <citation type="submission" date="2009-02" db="EMBL/GenBank/DDBJ databases">
        <title>Draft genome sequence of Blautia hydrogenotrophica DSM 10507 (Ruminococcus hydrogenotrophicus DSM 10507).</title>
        <authorList>
            <person name="Sudarsanam P."/>
            <person name="Ley R."/>
            <person name="Guruge J."/>
            <person name="Turnbaugh P.J."/>
            <person name="Mahowald M."/>
            <person name="Liep D."/>
            <person name="Gordon J."/>
        </authorList>
    </citation>
    <scope>NUCLEOTIDE SEQUENCE [LARGE SCALE GENOMIC DNA]</scope>
    <source>
        <strain evidence="3">DSM 10507 / JCM 14656 / S5a33</strain>
    </source>
</reference>
<dbReference type="RefSeq" id="WP_005947841.1">
    <property type="nucleotide sequence ID" value="NZ_CP136423.1"/>
</dbReference>
<dbReference type="SMART" id="SM00331">
    <property type="entry name" value="PP2C_SIG"/>
    <property type="match status" value="1"/>
</dbReference>
<dbReference type="SMART" id="SM00332">
    <property type="entry name" value="PP2Cc"/>
    <property type="match status" value="1"/>
</dbReference>
<proteinExistence type="predicted"/>